<keyword evidence="3" id="KW-1015">Disulfide bond</keyword>
<dbReference type="GO" id="GO:0015035">
    <property type="term" value="F:protein-disulfide reductase activity"/>
    <property type="evidence" value="ECO:0007669"/>
    <property type="project" value="TreeGrafter"/>
</dbReference>
<evidence type="ECO:0000313" key="6">
    <source>
        <dbReference type="EMBL" id="REF68957.1"/>
    </source>
</evidence>
<dbReference type="AlphaFoldDB" id="A0A3D9XEK7"/>
<gene>
    <name evidence="6" type="ORF">BDD41_4042</name>
</gene>
<dbReference type="EMBL" id="QTUJ01000003">
    <property type="protein sequence ID" value="REF68957.1"/>
    <property type="molecule type" value="Genomic_DNA"/>
</dbReference>
<dbReference type="InterPro" id="IPR036249">
    <property type="entry name" value="Thioredoxin-like_sf"/>
</dbReference>
<name>A0A3D9XEK7_PARVE</name>
<evidence type="ECO:0000256" key="1">
    <source>
        <dbReference type="ARBA" id="ARBA00022448"/>
    </source>
</evidence>
<sequence length="147" mass="15922">MSDADRQIVCTACGATNRLPPGRDAREARCGKCRAALFSAHPADVDGAMFRRQIDRNSIPVLVDVWAPWCGPCRMMAPEFARAAGMLEPEMRLVKLNSEAEPQVAATLGIRGIPTLLLYRGGREVARQSGAMDAASIAGWARAQLRD</sequence>
<dbReference type="InterPro" id="IPR017937">
    <property type="entry name" value="Thioredoxin_CS"/>
</dbReference>
<dbReference type="PANTHER" id="PTHR45663:SF11">
    <property type="entry name" value="GEO12009P1"/>
    <property type="match status" value="1"/>
</dbReference>
<evidence type="ECO:0000256" key="3">
    <source>
        <dbReference type="ARBA" id="ARBA00023157"/>
    </source>
</evidence>
<dbReference type="InterPro" id="IPR013766">
    <property type="entry name" value="Thioredoxin_domain"/>
</dbReference>
<keyword evidence="1" id="KW-0813">Transport</keyword>
<evidence type="ECO:0000313" key="7">
    <source>
        <dbReference type="Proteomes" id="UP000256941"/>
    </source>
</evidence>
<dbReference type="Gene3D" id="3.40.30.10">
    <property type="entry name" value="Glutaredoxin"/>
    <property type="match status" value="1"/>
</dbReference>
<dbReference type="PANTHER" id="PTHR45663">
    <property type="entry name" value="GEO12009P1"/>
    <property type="match status" value="1"/>
</dbReference>
<dbReference type="PRINTS" id="PR00421">
    <property type="entry name" value="THIOREDOXIN"/>
</dbReference>
<dbReference type="SUPFAM" id="SSF52833">
    <property type="entry name" value="Thioredoxin-like"/>
    <property type="match status" value="1"/>
</dbReference>
<comment type="caution">
    <text evidence="6">The sequence shown here is derived from an EMBL/GenBank/DDBJ whole genome shotgun (WGS) entry which is preliminary data.</text>
</comment>
<dbReference type="RefSeq" id="WP_116222807.1">
    <property type="nucleotide sequence ID" value="NZ_CP038197.1"/>
</dbReference>
<dbReference type="NCBIfam" id="NF008229">
    <property type="entry name" value="PRK10996.1"/>
    <property type="match status" value="1"/>
</dbReference>
<evidence type="ECO:0000256" key="2">
    <source>
        <dbReference type="ARBA" id="ARBA00022982"/>
    </source>
</evidence>
<feature type="domain" description="Thioredoxin" evidence="5">
    <location>
        <begin position="29"/>
        <end position="146"/>
    </location>
</feature>
<dbReference type="PROSITE" id="PS00194">
    <property type="entry name" value="THIOREDOXIN_1"/>
    <property type="match status" value="1"/>
</dbReference>
<evidence type="ECO:0000256" key="4">
    <source>
        <dbReference type="ARBA" id="ARBA00023284"/>
    </source>
</evidence>
<reference evidence="6 7" key="1">
    <citation type="submission" date="2018-08" db="EMBL/GenBank/DDBJ databases">
        <title>Genomic Encyclopedia of Archaeal and Bacterial Type Strains, Phase II (KMG-II): from individual species to whole genera.</title>
        <authorList>
            <person name="Goeker M."/>
        </authorList>
    </citation>
    <scope>NUCLEOTIDE SEQUENCE [LARGE SCALE GENOMIC DNA]</scope>
    <source>
        <strain evidence="6 7">DSM 17099</strain>
    </source>
</reference>
<dbReference type="GO" id="GO:0045454">
    <property type="term" value="P:cell redox homeostasis"/>
    <property type="evidence" value="ECO:0007669"/>
    <property type="project" value="TreeGrafter"/>
</dbReference>
<dbReference type="PROSITE" id="PS51352">
    <property type="entry name" value="THIOREDOXIN_2"/>
    <property type="match status" value="1"/>
</dbReference>
<dbReference type="Pfam" id="PF00085">
    <property type="entry name" value="Thioredoxin"/>
    <property type="match status" value="1"/>
</dbReference>
<keyword evidence="2" id="KW-0249">Electron transport</keyword>
<keyword evidence="4" id="KW-0676">Redox-active center</keyword>
<dbReference type="Gene3D" id="2.30.30.380">
    <property type="entry name" value="Zn-finger domain of Sec23/24"/>
    <property type="match status" value="1"/>
</dbReference>
<organism evidence="6 7">
    <name type="scientific">Paracoccus versutus</name>
    <name type="common">Thiobacillus versutus</name>
    <dbReference type="NCBI Taxonomy" id="34007"/>
    <lineage>
        <taxon>Bacteria</taxon>
        <taxon>Pseudomonadati</taxon>
        <taxon>Pseudomonadota</taxon>
        <taxon>Alphaproteobacteria</taxon>
        <taxon>Rhodobacterales</taxon>
        <taxon>Paracoccaceae</taxon>
        <taxon>Paracoccus</taxon>
    </lineage>
</organism>
<protein>
    <submittedName>
        <fullName evidence="6">Thioredoxin</fullName>
    </submittedName>
</protein>
<dbReference type="Proteomes" id="UP000256941">
    <property type="component" value="Unassembled WGS sequence"/>
</dbReference>
<accession>A0A3D9XEK7</accession>
<proteinExistence type="predicted"/>
<evidence type="ECO:0000259" key="5">
    <source>
        <dbReference type="PROSITE" id="PS51352"/>
    </source>
</evidence>
<dbReference type="GO" id="GO:0005829">
    <property type="term" value="C:cytosol"/>
    <property type="evidence" value="ECO:0007669"/>
    <property type="project" value="TreeGrafter"/>
</dbReference>
<dbReference type="CDD" id="cd02947">
    <property type="entry name" value="TRX_family"/>
    <property type="match status" value="1"/>
</dbReference>